<feature type="compositionally biased region" description="Polar residues" evidence="1">
    <location>
        <begin position="127"/>
        <end position="136"/>
    </location>
</feature>
<evidence type="ECO:0000313" key="2">
    <source>
        <dbReference type="EMBL" id="KII72169.1"/>
    </source>
</evidence>
<dbReference type="AlphaFoldDB" id="A0A0C2J2X3"/>
<sequence length="136" mass="14873">MDSETADGIYKLKSDDFCVPEVGKSQEDEKKKPGRKTKKPVKDISNDDDESDEEYEEELTPPVKTKSVSKTTKETKSKKPAKTAKKEPAKKKSSKPSTASKGVPVGGMDTGITINKGSTRMRLGLSRNVSSSLHKK</sequence>
<dbReference type="EMBL" id="JWZT01001363">
    <property type="protein sequence ID" value="KII72169.1"/>
    <property type="molecule type" value="Genomic_DNA"/>
</dbReference>
<name>A0A0C2J2X3_THEKT</name>
<gene>
    <name evidence="2" type="ORF">RF11_10263</name>
</gene>
<comment type="caution">
    <text evidence="2">The sequence shown here is derived from an EMBL/GenBank/DDBJ whole genome shotgun (WGS) entry which is preliminary data.</text>
</comment>
<feature type="compositionally biased region" description="Basic residues" evidence="1">
    <location>
        <begin position="78"/>
        <end position="94"/>
    </location>
</feature>
<accession>A0A0C2J2X3</accession>
<evidence type="ECO:0000256" key="1">
    <source>
        <dbReference type="SAM" id="MobiDB-lite"/>
    </source>
</evidence>
<dbReference type="Proteomes" id="UP000031668">
    <property type="component" value="Unassembled WGS sequence"/>
</dbReference>
<organism evidence="2 3">
    <name type="scientific">Thelohanellus kitauei</name>
    <name type="common">Myxosporean</name>
    <dbReference type="NCBI Taxonomy" id="669202"/>
    <lineage>
        <taxon>Eukaryota</taxon>
        <taxon>Metazoa</taxon>
        <taxon>Cnidaria</taxon>
        <taxon>Myxozoa</taxon>
        <taxon>Myxosporea</taxon>
        <taxon>Bivalvulida</taxon>
        <taxon>Platysporina</taxon>
        <taxon>Myxobolidae</taxon>
        <taxon>Thelohanellus</taxon>
    </lineage>
</organism>
<proteinExistence type="predicted"/>
<keyword evidence="3" id="KW-1185">Reference proteome</keyword>
<protein>
    <submittedName>
        <fullName evidence="2">Uncharacterized protein</fullName>
    </submittedName>
</protein>
<reference evidence="2 3" key="1">
    <citation type="journal article" date="2014" name="Genome Biol. Evol.">
        <title>The genome of the myxosporean Thelohanellus kitauei shows adaptations to nutrient acquisition within its fish host.</title>
        <authorList>
            <person name="Yang Y."/>
            <person name="Xiong J."/>
            <person name="Zhou Z."/>
            <person name="Huo F."/>
            <person name="Miao W."/>
            <person name="Ran C."/>
            <person name="Liu Y."/>
            <person name="Zhang J."/>
            <person name="Feng J."/>
            <person name="Wang M."/>
            <person name="Wang M."/>
            <person name="Wang L."/>
            <person name="Yao B."/>
        </authorList>
    </citation>
    <scope>NUCLEOTIDE SEQUENCE [LARGE SCALE GENOMIC DNA]</scope>
    <source>
        <strain evidence="2">Wuqing</strain>
    </source>
</reference>
<evidence type="ECO:0000313" key="3">
    <source>
        <dbReference type="Proteomes" id="UP000031668"/>
    </source>
</evidence>
<feature type="compositionally biased region" description="Acidic residues" evidence="1">
    <location>
        <begin position="46"/>
        <end position="59"/>
    </location>
</feature>
<feature type="region of interest" description="Disordered" evidence="1">
    <location>
        <begin position="1"/>
        <end position="136"/>
    </location>
</feature>
<feature type="compositionally biased region" description="Low complexity" evidence="1">
    <location>
        <begin position="60"/>
        <end position="70"/>
    </location>
</feature>